<dbReference type="GO" id="GO:0016405">
    <property type="term" value="F:CoA-ligase activity"/>
    <property type="evidence" value="ECO:0007669"/>
    <property type="project" value="TreeGrafter"/>
</dbReference>
<dbReference type="Pfam" id="PF23562">
    <property type="entry name" value="AMP-binding_C_3"/>
    <property type="match status" value="1"/>
</dbReference>
<dbReference type="SUPFAM" id="SSF56801">
    <property type="entry name" value="Acetyl-CoA synthetase-like"/>
    <property type="match status" value="1"/>
</dbReference>
<sequence length="614" mass="67619">MNTLSVFDQLPIPSVNAEYNDKGEVILESNLALLPYETKVGNWLKKWAKNTPDSLFIGERRNSLEPEEGWRMLTYAQFLHKVEQIAQGLYDAGATPERPIVILSANSVDHALVKMAAMHIGIPVTSLSVAYSMFSGKYDRLIAAVESLNPSIIYASDGEIFADSIMALGGNHQVIVSTGREALSQLSCRVATLDDYFSCEVTPVVDELFELVKPDTAAKYMLTSGSTGQSKIVVVTQRMMCSNQQMVAQCIPFIETTPPVVLDWLPWSHTFGTNHNFNMVLRNGGTLYIDEGLPTPGMIEKTAANILEVKPTLFFNVPKGYEILLPLLQNNKALAAAFFENLQMVFYAAASLSEFVWLELQKLAKEHDSEPLFTTEWGATETAPACTSVHWKLDKLGNIGVPMPGLQLKLSPNGNKFEVRVKGPNVFQRYLNDPVITADSFDSEGFYKIGDAARMADPENPSAGIIFDGRVSEDFKLSTGTWVCVATLRKRCVEALKGLVTDVLITGHDRDFLGLILFPSPGIYDFVGGECSHEALMNNALLREKLTLALEKINDQAKGSSQYIAKIVLAQSAPSIELGEVTDKGNFNQRTLLETRKDLIGDLYSQSSKMTICG</sequence>
<evidence type="ECO:0000313" key="2">
    <source>
        <dbReference type="EMBL" id="MCB5163034.1"/>
    </source>
</evidence>
<dbReference type="InterPro" id="IPR042099">
    <property type="entry name" value="ANL_N_sf"/>
</dbReference>
<dbReference type="Pfam" id="PF00501">
    <property type="entry name" value="AMP-binding"/>
    <property type="match status" value="1"/>
</dbReference>
<feature type="domain" description="AMP-dependent synthetase/ligase" evidence="1">
    <location>
        <begin position="45"/>
        <end position="431"/>
    </location>
</feature>
<dbReference type="Proteomes" id="UP001139095">
    <property type="component" value="Unassembled WGS sequence"/>
</dbReference>
<dbReference type="Gene3D" id="3.40.50.12780">
    <property type="entry name" value="N-terminal domain of ligase-like"/>
    <property type="match status" value="1"/>
</dbReference>
<evidence type="ECO:0000313" key="3">
    <source>
        <dbReference type="Proteomes" id="UP001139095"/>
    </source>
</evidence>
<dbReference type="PANTHER" id="PTHR24096:SF420">
    <property type="entry name" value="LONG-CHAIN-FATTY-ACID--COA LIGASE-RELATED"/>
    <property type="match status" value="1"/>
</dbReference>
<organism evidence="2 3">
    <name type="scientific">Marinomonas algarum</name>
    <dbReference type="NCBI Taxonomy" id="2883105"/>
    <lineage>
        <taxon>Bacteria</taxon>
        <taxon>Pseudomonadati</taxon>
        <taxon>Pseudomonadota</taxon>
        <taxon>Gammaproteobacteria</taxon>
        <taxon>Oceanospirillales</taxon>
        <taxon>Oceanospirillaceae</taxon>
        <taxon>Marinomonas</taxon>
    </lineage>
</organism>
<evidence type="ECO:0000259" key="1">
    <source>
        <dbReference type="Pfam" id="PF00501"/>
    </source>
</evidence>
<dbReference type="PROSITE" id="PS00455">
    <property type="entry name" value="AMP_BINDING"/>
    <property type="match status" value="1"/>
</dbReference>
<name>A0A9X1LFJ9_9GAMM</name>
<dbReference type="RefSeq" id="WP_226755378.1">
    <property type="nucleotide sequence ID" value="NZ_JAJATW010000032.1"/>
</dbReference>
<dbReference type="EMBL" id="JAJATW010000032">
    <property type="protein sequence ID" value="MCB5163034.1"/>
    <property type="molecule type" value="Genomic_DNA"/>
</dbReference>
<accession>A0A9X1LFJ9</accession>
<protein>
    <submittedName>
        <fullName evidence="2">Feruloyl-CoA synthase</fullName>
    </submittedName>
</protein>
<comment type="caution">
    <text evidence="2">The sequence shown here is derived from an EMBL/GenBank/DDBJ whole genome shotgun (WGS) entry which is preliminary data.</text>
</comment>
<dbReference type="InterPro" id="IPR000873">
    <property type="entry name" value="AMP-dep_synth/lig_dom"/>
</dbReference>
<dbReference type="AlphaFoldDB" id="A0A9X1LFJ9"/>
<keyword evidence="3" id="KW-1185">Reference proteome</keyword>
<dbReference type="InterPro" id="IPR020845">
    <property type="entry name" value="AMP-binding_CS"/>
</dbReference>
<reference evidence="2" key="1">
    <citation type="submission" date="2021-10" db="EMBL/GenBank/DDBJ databases">
        <title>Marinomonas pontica sp. nov., isolated from the Black Sea.</title>
        <authorList>
            <person name="Zhao L.-H."/>
            <person name="Xue J.-H."/>
        </authorList>
    </citation>
    <scope>NUCLEOTIDE SEQUENCE</scope>
    <source>
        <strain evidence="2">E8</strain>
    </source>
</reference>
<dbReference type="PANTHER" id="PTHR24096">
    <property type="entry name" value="LONG-CHAIN-FATTY-ACID--COA LIGASE"/>
    <property type="match status" value="1"/>
</dbReference>
<gene>
    <name evidence="2" type="ORF">LG368_14210</name>
</gene>
<proteinExistence type="predicted"/>